<keyword evidence="5 9" id="KW-0436">Ligase</keyword>
<keyword evidence="8 9" id="KW-0067">ATP-binding</keyword>
<comment type="subunit">
    <text evidence="2 9">Homotetramer.</text>
</comment>
<evidence type="ECO:0000259" key="12">
    <source>
        <dbReference type="Pfam" id="PF20979"/>
    </source>
</evidence>
<dbReference type="GO" id="GO:0005737">
    <property type="term" value="C:cytoplasm"/>
    <property type="evidence" value="ECO:0007669"/>
    <property type="project" value="UniProtKB-SubCell"/>
</dbReference>
<evidence type="ECO:0000259" key="11">
    <source>
        <dbReference type="Pfam" id="PF00764"/>
    </source>
</evidence>
<feature type="binding site" evidence="9">
    <location>
        <position position="91"/>
    </location>
    <ligand>
        <name>L-citrulline</name>
        <dbReference type="ChEBI" id="CHEBI:57743"/>
    </ligand>
</feature>
<feature type="binding site" evidence="9">
    <location>
        <position position="261"/>
    </location>
    <ligand>
        <name>L-citrulline</name>
        <dbReference type="ChEBI" id="CHEBI:57743"/>
    </ligand>
</feature>
<feature type="binding site" evidence="9">
    <location>
        <position position="175"/>
    </location>
    <ligand>
        <name>L-citrulline</name>
        <dbReference type="ChEBI" id="CHEBI:57743"/>
    </ligand>
</feature>
<dbReference type="EC" id="6.3.4.5" evidence="3 9"/>
<feature type="binding site" evidence="9">
    <location>
        <position position="123"/>
    </location>
    <ligand>
        <name>L-aspartate</name>
        <dbReference type="ChEBI" id="CHEBI:29991"/>
    </ligand>
</feature>
<feature type="binding site" evidence="9">
    <location>
        <position position="184"/>
    </location>
    <ligand>
        <name>L-citrulline</name>
        <dbReference type="ChEBI" id="CHEBI:57743"/>
    </ligand>
</feature>
<feature type="binding site" evidence="9">
    <location>
        <position position="126"/>
    </location>
    <ligand>
        <name>L-citrulline</name>
        <dbReference type="ChEBI" id="CHEBI:57743"/>
    </ligand>
</feature>
<dbReference type="PROSITE" id="PS00564">
    <property type="entry name" value="ARGININOSUCCIN_SYN_1"/>
    <property type="match status" value="1"/>
</dbReference>
<evidence type="ECO:0000256" key="4">
    <source>
        <dbReference type="ARBA" id="ARBA00022571"/>
    </source>
</evidence>
<dbReference type="UniPathway" id="UPA00068">
    <property type="reaction ID" value="UER00113"/>
</dbReference>
<proteinExistence type="inferred from homology"/>
<dbReference type="HAMAP" id="MF_00005">
    <property type="entry name" value="Arg_succ_synth_type1"/>
    <property type="match status" value="1"/>
</dbReference>
<feature type="binding site" evidence="9">
    <location>
        <position position="122"/>
    </location>
    <ligand>
        <name>L-citrulline</name>
        <dbReference type="ChEBI" id="CHEBI:57743"/>
    </ligand>
</feature>
<dbReference type="InterPro" id="IPR014729">
    <property type="entry name" value="Rossmann-like_a/b/a_fold"/>
</dbReference>
<comment type="subcellular location">
    <subcellularLocation>
        <location evidence="9">Cytoplasm</location>
    </subcellularLocation>
</comment>
<dbReference type="Gene3D" id="3.90.1260.10">
    <property type="entry name" value="Argininosuccinate synthetase, chain A, domain 2"/>
    <property type="match status" value="1"/>
</dbReference>
<evidence type="ECO:0000313" key="14">
    <source>
        <dbReference type="Proteomes" id="UP000009223"/>
    </source>
</evidence>
<comment type="caution">
    <text evidence="9">Lacks conserved residue(s) required for the propagation of feature annotation.</text>
</comment>
<feature type="compositionally biased region" description="Basic and acidic residues" evidence="10">
    <location>
        <begin position="401"/>
        <end position="427"/>
    </location>
</feature>
<name>F5YK67_TREPZ</name>
<dbReference type="GO" id="GO:0000053">
    <property type="term" value="P:argininosuccinate metabolic process"/>
    <property type="evidence" value="ECO:0007669"/>
    <property type="project" value="TreeGrafter"/>
</dbReference>
<dbReference type="Gene3D" id="3.40.50.620">
    <property type="entry name" value="HUPs"/>
    <property type="match status" value="1"/>
</dbReference>
<feature type="domain" description="Arginosuccinate synthase-like N-terminal" evidence="11">
    <location>
        <begin position="4"/>
        <end position="165"/>
    </location>
</feature>
<feature type="region of interest" description="Disordered" evidence="10">
    <location>
        <begin position="401"/>
        <end position="433"/>
    </location>
</feature>
<comment type="catalytic activity">
    <reaction evidence="9">
        <text>L-citrulline + L-aspartate + ATP = 2-(N(omega)-L-arginino)succinate + AMP + diphosphate + H(+)</text>
        <dbReference type="Rhea" id="RHEA:10932"/>
        <dbReference type="ChEBI" id="CHEBI:15378"/>
        <dbReference type="ChEBI" id="CHEBI:29991"/>
        <dbReference type="ChEBI" id="CHEBI:30616"/>
        <dbReference type="ChEBI" id="CHEBI:33019"/>
        <dbReference type="ChEBI" id="CHEBI:57472"/>
        <dbReference type="ChEBI" id="CHEBI:57743"/>
        <dbReference type="ChEBI" id="CHEBI:456215"/>
        <dbReference type="EC" id="6.3.4.5"/>
    </reaction>
</comment>
<evidence type="ECO:0000256" key="2">
    <source>
        <dbReference type="ARBA" id="ARBA00011881"/>
    </source>
</evidence>
<feature type="binding site" evidence="9">
    <location>
        <position position="116"/>
    </location>
    <ligand>
        <name>ATP</name>
        <dbReference type="ChEBI" id="CHEBI:30616"/>
    </ligand>
</feature>
<protein>
    <recommendedName>
        <fullName evidence="3 9">Argininosuccinate synthase</fullName>
        <ecNumber evidence="3 9">6.3.4.5</ecNumber>
    </recommendedName>
    <alternativeName>
        <fullName evidence="9">Citrulline--aspartate ligase</fullName>
    </alternativeName>
</protein>
<dbReference type="InterPro" id="IPR001518">
    <property type="entry name" value="Arginosuc_synth"/>
</dbReference>
<sequence length="433" mass="47996">MKKKIVLAYSGGLDTTVIIPWLKENYDCDIIAVCVDVGQEADWTTIKQRALDTGALACYVADVKKEYVENYVWPALKANALYEDKYLLGTSTARPLIAKILVDYARKEKAYAIAHGATGKGNDQVRFDLGIMAFAPDLEIIAPWRTWDIRSREEEIKYLEKRKIPVPMKKSDSYSRDDNLWHISHEGLELEDPANEPSLNRMLKMTVPPEKAPNKPEYVEIEFEKGLPTAVNGKKLDGVSLIRELNKIGGAHGVGLIDLVENRVVGMKSRGVYETPGGSILYYAHQELEHICLDRQTYSFKQQVAQKMGEVIYGGLWFTPLRESLSAFVDTTQKTVTGTVRLKLYKGSISSAGVSSPYSLYNTDIASFTTGELYNHADAKGFIRLYGLPILVRALMEKGNKGKGKAAKDAKGKNAGDSKSKGRKDAKSQGTAG</sequence>
<feature type="binding site" evidence="9">
    <location>
        <position position="122"/>
    </location>
    <ligand>
        <name>L-aspartate</name>
        <dbReference type="ChEBI" id="CHEBI:29991"/>
    </ligand>
</feature>
<dbReference type="CDD" id="cd01999">
    <property type="entry name" value="ASS"/>
    <property type="match status" value="1"/>
</dbReference>
<evidence type="ECO:0000256" key="6">
    <source>
        <dbReference type="ARBA" id="ARBA00022605"/>
    </source>
</evidence>
<keyword evidence="14" id="KW-1185">Reference proteome</keyword>
<accession>F5YK67</accession>
<dbReference type="InterPro" id="IPR048268">
    <property type="entry name" value="Arginosuc_syn_C"/>
</dbReference>
<feature type="binding site" evidence="9">
    <location>
        <position position="118"/>
    </location>
    <ligand>
        <name>L-aspartate</name>
        <dbReference type="ChEBI" id="CHEBI:29991"/>
    </ligand>
</feature>
<dbReference type="FunFam" id="3.40.50.620:FF:000019">
    <property type="entry name" value="Argininosuccinate synthase"/>
    <property type="match status" value="1"/>
</dbReference>
<organism evidence="13 14">
    <name type="scientific">Treponema primitia (strain ATCC BAA-887 / DSM 12427 / ZAS-2)</name>
    <dbReference type="NCBI Taxonomy" id="545694"/>
    <lineage>
        <taxon>Bacteria</taxon>
        <taxon>Pseudomonadati</taxon>
        <taxon>Spirochaetota</taxon>
        <taxon>Spirochaetia</taxon>
        <taxon>Spirochaetales</taxon>
        <taxon>Treponemataceae</taxon>
        <taxon>Treponema</taxon>
    </lineage>
</organism>
<reference evidence="13 14" key="2">
    <citation type="journal article" date="2011" name="ISME J.">
        <title>RNA-seq reveals cooperative metabolic interactions between two termite-gut spirochete species in co-culture.</title>
        <authorList>
            <person name="Rosenthal A.Z."/>
            <person name="Matson E.G."/>
            <person name="Eldar A."/>
            <person name="Leadbetter J.R."/>
        </authorList>
    </citation>
    <scope>NUCLEOTIDE SEQUENCE [LARGE SCALE GENOMIC DNA]</scope>
    <source>
        <strain evidence="14">ATCC BAA-887 / DSM 12427 / ZAS-2</strain>
    </source>
</reference>
<dbReference type="EMBL" id="CP001843">
    <property type="protein sequence ID" value="AEF84411.1"/>
    <property type="molecule type" value="Genomic_DNA"/>
</dbReference>
<feature type="domain" description="Arginosuccinate synthase C-terminal" evidence="12">
    <location>
        <begin position="174"/>
        <end position="390"/>
    </location>
</feature>
<dbReference type="PROSITE" id="PS00565">
    <property type="entry name" value="ARGININOSUCCIN_SYN_2"/>
    <property type="match status" value="1"/>
</dbReference>
<evidence type="ECO:0000256" key="10">
    <source>
        <dbReference type="SAM" id="MobiDB-lite"/>
    </source>
</evidence>
<dbReference type="SUPFAM" id="SSF52402">
    <property type="entry name" value="Adenine nucleotide alpha hydrolases-like"/>
    <property type="match status" value="1"/>
</dbReference>
<dbReference type="InterPro" id="IPR018223">
    <property type="entry name" value="Arginosuc_synth_CS"/>
</dbReference>
<keyword evidence="7 9" id="KW-0547">Nucleotide-binding</keyword>
<dbReference type="RefSeq" id="WP_015706928.1">
    <property type="nucleotide sequence ID" value="NC_015578.1"/>
</dbReference>
<dbReference type="Proteomes" id="UP000009223">
    <property type="component" value="Chromosome"/>
</dbReference>
<keyword evidence="4 9" id="KW-0055">Arginine biosynthesis</keyword>
<evidence type="ECO:0000256" key="3">
    <source>
        <dbReference type="ARBA" id="ARBA00012286"/>
    </source>
</evidence>
<dbReference type="STRING" id="545694.TREPR_3350"/>
<keyword evidence="6 9" id="KW-0028">Amino-acid biosynthesis</keyword>
<reference evidence="14" key="1">
    <citation type="submission" date="2009-12" db="EMBL/GenBank/DDBJ databases">
        <title>Complete sequence of Treponema primitia strain ZAS-2.</title>
        <authorList>
            <person name="Tetu S.G."/>
            <person name="Matson E."/>
            <person name="Ren Q."/>
            <person name="Seshadri R."/>
            <person name="Elbourne L."/>
            <person name="Hassan K.A."/>
            <person name="Durkin A."/>
            <person name="Radune D."/>
            <person name="Mohamoud Y."/>
            <person name="Shay R."/>
            <person name="Jin S."/>
            <person name="Zhang X."/>
            <person name="Lucey K."/>
            <person name="Ballor N.R."/>
            <person name="Ottesen E."/>
            <person name="Rosenthal R."/>
            <person name="Allen A."/>
            <person name="Leadbetter J.R."/>
            <person name="Paulsen I.T."/>
        </authorList>
    </citation>
    <scope>NUCLEOTIDE SEQUENCE [LARGE SCALE GENOMIC DNA]</scope>
    <source>
        <strain evidence="14">ATCC BAA-887 / DSM 12427 / ZAS-2</strain>
    </source>
</reference>
<dbReference type="NCBIfam" id="TIGR00032">
    <property type="entry name" value="argG"/>
    <property type="match status" value="1"/>
</dbReference>
<dbReference type="GO" id="GO:0006526">
    <property type="term" value="P:L-arginine biosynthetic process"/>
    <property type="evidence" value="ECO:0007669"/>
    <property type="project" value="UniProtKB-UniRule"/>
</dbReference>
<dbReference type="SUPFAM" id="SSF69864">
    <property type="entry name" value="Argininosuccinate synthetase, C-terminal domain"/>
    <property type="match status" value="1"/>
</dbReference>
<evidence type="ECO:0000256" key="1">
    <source>
        <dbReference type="ARBA" id="ARBA00004967"/>
    </source>
</evidence>
<evidence type="ECO:0000256" key="8">
    <source>
        <dbReference type="ARBA" id="ARBA00022840"/>
    </source>
</evidence>
<dbReference type="GO" id="GO:0004055">
    <property type="term" value="F:argininosuccinate synthase activity"/>
    <property type="evidence" value="ECO:0007669"/>
    <property type="project" value="UniProtKB-UniRule"/>
</dbReference>
<dbReference type="AlphaFoldDB" id="F5YK67"/>
<keyword evidence="9" id="KW-0963">Cytoplasm</keyword>
<feature type="binding site" evidence="9">
    <location>
        <position position="273"/>
    </location>
    <ligand>
        <name>L-citrulline</name>
        <dbReference type="ChEBI" id="CHEBI:57743"/>
    </ligand>
</feature>
<evidence type="ECO:0000256" key="7">
    <source>
        <dbReference type="ARBA" id="ARBA00022741"/>
    </source>
</evidence>
<dbReference type="GO" id="GO:0000050">
    <property type="term" value="P:urea cycle"/>
    <property type="evidence" value="ECO:0007669"/>
    <property type="project" value="TreeGrafter"/>
</dbReference>
<comment type="similarity">
    <text evidence="9">Belongs to the argininosuccinate synthase family. Type 1 subfamily.</text>
</comment>
<dbReference type="Gene3D" id="1.20.5.470">
    <property type="entry name" value="Single helix bin"/>
    <property type="match status" value="1"/>
</dbReference>
<evidence type="ECO:0000256" key="9">
    <source>
        <dbReference type="HAMAP-Rule" id="MF_00005"/>
    </source>
</evidence>
<evidence type="ECO:0000313" key="13">
    <source>
        <dbReference type="EMBL" id="AEF84411.1"/>
    </source>
</evidence>
<dbReference type="eggNOG" id="COG0137">
    <property type="taxonomic scope" value="Bacteria"/>
</dbReference>
<dbReference type="HOGENOM" id="CLU_032784_4_2_12"/>
<feature type="binding site" evidence="9">
    <location>
        <position position="86"/>
    </location>
    <ligand>
        <name>L-citrulline</name>
        <dbReference type="ChEBI" id="CHEBI:57743"/>
    </ligand>
</feature>
<dbReference type="PANTHER" id="PTHR11587">
    <property type="entry name" value="ARGININOSUCCINATE SYNTHASE"/>
    <property type="match status" value="1"/>
</dbReference>
<dbReference type="InterPro" id="IPR024074">
    <property type="entry name" value="AS_cat/multimer_dom_body"/>
</dbReference>
<dbReference type="Pfam" id="PF00764">
    <property type="entry name" value="Arginosuc_synth"/>
    <property type="match status" value="1"/>
</dbReference>
<dbReference type="Pfam" id="PF20979">
    <property type="entry name" value="Arginosuc_syn_C"/>
    <property type="match status" value="1"/>
</dbReference>
<dbReference type="KEGG" id="tpi:TREPR_3350"/>
<dbReference type="FunFam" id="3.90.1260.10:FF:000007">
    <property type="entry name" value="Argininosuccinate synthase"/>
    <property type="match status" value="1"/>
</dbReference>
<gene>
    <name evidence="9 13" type="primary">argG</name>
    <name evidence="13" type="ordered locus">TREPR_3350</name>
</gene>
<dbReference type="GO" id="GO:0005524">
    <property type="term" value="F:ATP binding"/>
    <property type="evidence" value="ECO:0007669"/>
    <property type="project" value="UniProtKB-UniRule"/>
</dbReference>
<comment type="pathway">
    <text evidence="1 9">Amino-acid biosynthesis; L-arginine biosynthesis; L-arginine from L-ornithine and carbamoyl phosphate: step 2/3.</text>
</comment>
<feature type="binding site" evidence="9">
    <location>
        <begin position="8"/>
        <end position="16"/>
    </location>
    <ligand>
        <name>ATP</name>
        <dbReference type="ChEBI" id="CHEBI:30616"/>
    </ligand>
</feature>
<dbReference type="InterPro" id="IPR048267">
    <property type="entry name" value="Arginosuc_syn_N"/>
</dbReference>
<evidence type="ECO:0000256" key="5">
    <source>
        <dbReference type="ARBA" id="ARBA00022598"/>
    </source>
</evidence>
<dbReference type="NCBIfam" id="NF001770">
    <property type="entry name" value="PRK00509.1"/>
    <property type="match status" value="1"/>
</dbReference>
<dbReference type="PANTHER" id="PTHR11587:SF2">
    <property type="entry name" value="ARGININOSUCCINATE SYNTHASE"/>
    <property type="match status" value="1"/>
</dbReference>
<dbReference type="InterPro" id="IPR023434">
    <property type="entry name" value="Arginosuc_synth_type_1_subfam"/>
</dbReference>